<dbReference type="AlphaFoldDB" id="A0A0D9XPG3"/>
<dbReference type="Gene3D" id="3.80.10.10">
    <property type="entry name" value="Ribonuclease Inhibitor"/>
    <property type="match status" value="1"/>
</dbReference>
<dbReference type="InterPro" id="IPR044790">
    <property type="entry name" value="MD26C-like"/>
</dbReference>
<feature type="compositionally biased region" description="Polar residues" evidence="5">
    <location>
        <begin position="186"/>
        <end position="195"/>
    </location>
</feature>
<keyword evidence="2 3" id="KW-0539">Nucleus</keyword>
<dbReference type="EnsemblPlants" id="LPERR11G03670.1">
    <property type="protein sequence ID" value="LPERR11G03670.1"/>
    <property type="gene ID" value="LPERR11G03670"/>
</dbReference>
<dbReference type="InterPro" id="IPR003617">
    <property type="entry name" value="TFIIS/CRSP70_N_sub"/>
</dbReference>
<keyword evidence="4" id="KW-0175">Coiled coil</keyword>
<protein>
    <recommendedName>
        <fullName evidence="6">TFIIS N-terminal domain-containing protein</fullName>
    </recommendedName>
</protein>
<organism evidence="7 8">
    <name type="scientific">Leersia perrieri</name>
    <dbReference type="NCBI Taxonomy" id="77586"/>
    <lineage>
        <taxon>Eukaryota</taxon>
        <taxon>Viridiplantae</taxon>
        <taxon>Streptophyta</taxon>
        <taxon>Embryophyta</taxon>
        <taxon>Tracheophyta</taxon>
        <taxon>Spermatophyta</taxon>
        <taxon>Magnoliopsida</taxon>
        <taxon>Liliopsida</taxon>
        <taxon>Poales</taxon>
        <taxon>Poaceae</taxon>
        <taxon>BOP clade</taxon>
        <taxon>Oryzoideae</taxon>
        <taxon>Oryzeae</taxon>
        <taxon>Oryzinae</taxon>
        <taxon>Leersia</taxon>
    </lineage>
</organism>
<feature type="region of interest" description="Disordered" evidence="5">
    <location>
        <begin position="240"/>
        <end position="266"/>
    </location>
</feature>
<evidence type="ECO:0000259" key="6">
    <source>
        <dbReference type="PROSITE" id="PS51319"/>
    </source>
</evidence>
<dbReference type="eggNOG" id="ENOG502QTFQ">
    <property type="taxonomic scope" value="Eukaryota"/>
</dbReference>
<feature type="compositionally biased region" description="Low complexity" evidence="5">
    <location>
        <begin position="242"/>
        <end position="251"/>
    </location>
</feature>
<dbReference type="Proteomes" id="UP000032180">
    <property type="component" value="Chromosome 11"/>
</dbReference>
<reference evidence="8" key="2">
    <citation type="submission" date="2013-12" db="EMBL/GenBank/DDBJ databases">
        <authorList>
            <person name="Yu Y."/>
            <person name="Lee S."/>
            <person name="de Baynast K."/>
            <person name="Wissotski M."/>
            <person name="Liu L."/>
            <person name="Talag J."/>
            <person name="Goicoechea J."/>
            <person name="Angelova A."/>
            <person name="Jetty R."/>
            <person name="Kudrna D."/>
            <person name="Golser W."/>
            <person name="Rivera L."/>
            <person name="Zhang J."/>
            <person name="Wing R."/>
        </authorList>
    </citation>
    <scope>NUCLEOTIDE SEQUENCE</scope>
</reference>
<feature type="coiled-coil region" evidence="4">
    <location>
        <begin position="267"/>
        <end position="294"/>
    </location>
</feature>
<dbReference type="HOGENOM" id="CLU_415853_0_0_1"/>
<dbReference type="InterPro" id="IPR017923">
    <property type="entry name" value="TFIIS_N"/>
</dbReference>
<dbReference type="Gene3D" id="1.20.930.10">
    <property type="entry name" value="Conserved domain common to transcription factors TFIIS, elongin A, CRSP70"/>
    <property type="match status" value="1"/>
</dbReference>
<evidence type="ECO:0000256" key="5">
    <source>
        <dbReference type="SAM" id="MobiDB-lite"/>
    </source>
</evidence>
<dbReference type="PANTHER" id="PTHR47210">
    <property type="entry name" value="MEDIATOR OF RNA POLYMERASE II TRANSCRIPTION SUBUNIT 26C-RELATED"/>
    <property type="match status" value="1"/>
</dbReference>
<evidence type="ECO:0000313" key="7">
    <source>
        <dbReference type="EnsemblPlants" id="LPERR11G03670.1"/>
    </source>
</evidence>
<feature type="compositionally biased region" description="Polar residues" evidence="5">
    <location>
        <begin position="165"/>
        <end position="174"/>
    </location>
</feature>
<feature type="domain" description="TFIIS N-terminal" evidence="6">
    <location>
        <begin position="89"/>
        <end position="160"/>
    </location>
</feature>
<dbReference type="Gramene" id="LPERR11G03670.1">
    <property type="protein sequence ID" value="LPERR11G03670.1"/>
    <property type="gene ID" value="LPERR11G03670"/>
</dbReference>
<dbReference type="InterPro" id="IPR035441">
    <property type="entry name" value="TFIIS/LEDGF_dom_sf"/>
</dbReference>
<accession>A0A0D9XPG3</accession>
<evidence type="ECO:0000256" key="1">
    <source>
        <dbReference type="ARBA" id="ARBA00004123"/>
    </source>
</evidence>
<dbReference type="STRING" id="77586.A0A0D9XPG3"/>
<dbReference type="PANTHER" id="PTHR47210:SF1">
    <property type="entry name" value="MEDIATOR OF RNA POLYMERASE II TRANSCRIPTION SUBUNIT 26C-RELATED"/>
    <property type="match status" value="1"/>
</dbReference>
<keyword evidence="8" id="KW-1185">Reference proteome</keyword>
<evidence type="ECO:0000256" key="2">
    <source>
        <dbReference type="ARBA" id="ARBA00023242"/>
    </source>
</evidence>
<dbReference type="Pfam" id="PF08711">
    <property type="entry name" value="Med26"/>
    <property type="match status" value="1"/>
</dbReference>
<dbReference type="SUPFAM" id="SSF47676">
    <property type="entry name" value="Conserved domain common to transcription factors TFIIS, elongin A, CRSP70"/>
    <property type="match status" value="1"/>
</dbReference>
<sequence>MDRDGRLRRALAAFGGGVWELVDAVLDSAARDRPDELRARRDGIVERLYAAGGGGCRNCGATASPSPVVEGEEDDEAAPEEDGIEIKILAIKDFLEDQDQSEEDLLSLLQNLADMDITYKALQETDIGRHVNGLRKHPSGEVRLLVKQLIRKWKEIVDDWVRLHNSSGDGSNPIITDGDSPEKIQGKNQQSTQVSEFKYSPSPHRHYNSSSERVNNGIASIAATKHRPSPVPVHHNARQINSTHHSSTSSSAPARVVKEQKDSPLDIEKLDSARKRLQENYQEAQNAKKQRTIQVMDINEIPKPKNRNALVRKGNGGGFPARHRATLRLPAVVAFDSLKDLTLGFITLADGIGRRHLGNLLSSTSCPCLQKLRLMEIDGMEALRLNAGELLEFSLSVRSSMFGIGPSMYLLEVNTPKLRVLRAGGWHIGEITFSAPMLEDVRFTFRHLNSIKLLSVSELTHVRSLKGIELKTERPHIHGYRPNDSTIRLMRQCTSVECVSVSLQFAQWHYARGLEEVYIIKDIPPLSYVTSLSIEAFPHSFPQDKHDIIAAISCLLTQCSSLRYLELKPIFALKKDGGDQTISKEHINIKLPNLQVIVISGFGGRLDEASVIEWLHATAPSLRRINLNFVSSKGARRNSESCYLKSPLLRLAIVLTVICA</sequence>
<dbReference type="InterPro" id="IPR032675">
    <property type="entry name" value="LRR_dom_sf"/>
</dbReference>
<dbReference type="SUPFAM" id="SSF52047">
    <property type="entry name" value="RNI-like"/>
    <property type="match status" value="1"/>
</dbReference>
<dbReference type="SMART" id="SM00509">
    <property type="entry name" value="TFS2N"/>
    <property type="match status" value="1"/>
</dbReference>
<evidence type="ECO:0000256" key="3">
    <source>
        <dbReference type="PROSITE-ProRule" id="PRU00649"/>
    </source>
</evidence>
<name>A0A0D9XPG3_9ORYZ</name>
<evidence type="ECO:0000313" key="8">
    <source>
        <dbReference type="Proteomes" id="UP000032180"/>
    </source>
</evidence>
<dbReference type="CDD" id="cd00183">
    <property type="entry name" value="TFIIS_I"/>
    <property type="match status" value="1"/>
</dbReference>
<proteinExistence type="predicted"/>
<feature type="compositionally biased region" description="Basic and acidic residues" evidence="5">
    <location>
        <begin position="256"/>
        <end position="266"/>
    </location>
</feature>
<comment type="subcellular location">
    <subcellularLocation>
        <location evidence="1 3">Nucleus</location>
    </subcellularLocation>
</comment>
<dbReference type="PROSITE" id="PS51319">
    <property type="entry name" value="TFIIS_N"/>
    <property type="match status" value="1"/>
</dbReference>
<dbReference type="GO" id="GO:0005634">
    <property type="term" value="C:nucleus"/>
    <property type="evidence" value="ECO:0007669"/>
    <property type="project" value="UniProtKB-SubCell"/>
</dbReference>
<reference evidence="7" key="3">
    <citation type="submission" date="2015-04" db="UniProtKB">
        <authorList>
            <consortium name="EnsemblPlants"/>
        </authorList>
    </citation>
    <scope>IDENTIFICATION</scope>
</reference>
<feature type="region of interest" description="Disordered" evidence="5">
    <location>
        <begin position="165"/>
        <end position="213"/>
    </location>
</feature>
<evidence type="ECO:0000256" key="4">
    <source>
        <dbReference type="SAM" id="Coils"/>
    </source>
</evidence>
<reference evidence="7 8" key="1">
    <citation type="submission" date="2012-08" db="EMBL/GenBank/DDBJ databases">
        <title>Oryza genome evolution.</title>
        <authorList>
            <person name="Wing R.A."/>
        </authorList>
    </citation>
    <scope>NUCLEOTIDE SEQUENCE</scope>
</reference>